<keyword evidence="2 7" id="KW-0812">Transmembrane</keyword>
<feature type="transmembrane region" description="Helical" evidence="7">
    <location>
        <begin position="94"/>
        <end position="116"/>
    </location>
</feature>
<evidence type="ECO:0000256" key="1">
    <source>
        <dbReference type="ARBA" id="ARBA00004141"/>
    </source>
</evidence>
<feature type="transmembrane region" description="Helical" evidence="7">
    <location>
        <begin position="123"/>
        <end position="145"/>
    </location>
</feature>
<evidence type="ECO:0000259" key="8">
    <source>
        <dbReference type="Pfam" id="PF20684"/>
    </source>
</evidence>
<feature type="compositionally biased region" description="Gly residues" evidence="6">
    <location>
        <begin position="306"/>
        <end position="324"/>
    </location>
</feature>
<feature type="region of interest" description="Disordered" evidence="6">
    <location>
        <begin position="404"/>
        <end position="572"/>
    </location>
</feature>
<evidence type="ECO:0000256" key="5">
    <source>
        <dbReference type="ARBA" id="ARBA00038359"/>
    </source>
</evidence>
<feature type="compositionally biased region" description="Pro residues" evidence="6">
    <location>
        <begin position="435"/>
        <end position="451"/>
    </location>
</feature>
<feature type="domain" description="Rhodopsin" evidence="8">
    <location>
        <begin position="33"/>
        <end position="269"/>
    </location>
</feature>
<keyword evidence="3 7" id="KW-1133">Transmembrane helix</keyword>
<evidence type="ECO:0000256" key="7">
    <source>
        <dbReference type="SAM" id="Phobius"/>
    </source>
</evidence>
<evidence type="ECO:0000256" key="3">
    <source>
        <dbReference type="ARBA" id="ARBA00022989"/>
    </source>
</evidence>
<dbReference type="Proteomes" id="UP000774617">
    <property type="component" value="Unassembled WGS sequence"/>
</dbReference>
<sequence>MAYHPFSETESKAPAELAVCIVFLILTYLSVGARCYVRIYIIKSFGWDDALMVVALMFFNVWAISIIIIAYEYGGGTKVDVIGTAMDWILVSEIFYVITAMTVKLSLGIFFLRIVIKPWQRAMVYVVMVLIALTSIFFFFFLIFLCGNPKDYLIRYVYDQCAPRHVQTALAYLSAALGAAADWTYALIPVQIVVQANMDLRSKLSVLFILSLGTAGCVCSTVRLKYIEGLVSPTDFFWNAATIAIWSGIECGAGITAGSLATLRPLFKRWFATVRSLASGSLNSSGRRNRRNKANPDGGAESSSGAGAGGSSSSGGRGNRGGAGKPNTNSQRSFASKSLPSKSSSSGQASDNNSSNNTTGRPLTVWPASGCWEKLDERDHSIERRPASSSSLDLICATRTAAPSEDLELSTLSRETSADTAYHHHQQQLVEQPHPRSPSLPPPPLPHPPPQLRTTPLDAIRPLSVIAERDRGSNNNNNNNNTNTNNLWEWPTTTTAAAALEDGNDDDDDDDDDDDCNDDDSKYEDSPTMPPATTGGRWAWPESHERRWQQQRQRRRQRREGVCAFPPPPSSSAVAAAVEWGWERGLRQEQRYEDVDLELGGSRRFTIDAEGRILDMGMGPTGGRG</sequence>
<evidence type="ECO:0000313" key="9">
    <source>
        <dbReference type="EMBL" id="KAH7044476.1"/>
    </source>
</evidence>
<comment type="subcellular location">
    <subcellularLocation>
        <location evidence="1">Membrane</location>
        <topology evidence="1">Multi-pass membrane protein</topology>
    </subcellularLocation>
</comment>
<comment type="similarity">
    <text evidence="5">Belongs to the SAT4 family.</text>
</comment>
<dbReference type="InterPro" id="IPR049326">
    <property type="entry name" value="Rhodopsin_dom_fungi"/>
</dbReference>
<dbReference type="PANTHER" id="PTHR33048">
    <property type="entry name" value="PTH11-LIKE INTEGRAL MEMBRANE PROTEIN (AFU_ORTHOLOGUE AFUA_5G11245)"/>
    <property type="match status" value="1"/>
</dbReference>
<dbReference type="PANTHER" id="PTHR33048:SF96">
    <property type="entry name" value="INTEGRAL MEMBRANE PROTEIN"/>
    <property type="match status" value="1"/>
</dbReference>
<organism evidence="9 10">
    <name type="scientific">Macrophomina phaseolina</name>
    <dbReference type="NCBI Taxonomy" id="35725"/>
    <lineage>
        <taxon>Eukaryota</taxon>
        <taxon>Fungi</taxon>
        <taxon>Dikarya</taxon>
        <taxon>Ascomycota</taxon>
        <taxon>Pezizomycotina</taxon>
        <taxon>Dothideomycetes</taxon>
        <taxon>Dothideomycetes incertae sedis</taxon>
        <taxon>Botryosphaeriales</taxon>
        <taxon>Botryosphaeriaceae</taxon>
        <taxon>Macrophomina</taxon>
    </lineage>
</organism>
<feature type="compositionally biased region" description="Low complexity" evidence="6">
    <location>
        <begin position="333"/>
        <end position="357"/>
    </location>
</feature>
<name>A0ABQ8G4C0_9PEZI</name>
<proteinExistence type="inferred from homology"/>
<dbReference type="Pfam" id="PF20684">
    <property type="entry name" value="Fung_rhodopsin"/>
    <property type="match status" value="1"/>
</dbReference>
<feature type="transmembrane region" description="Helical" evidence="7">
    <location>
        <begin position="15"/>
        <end position="37"/>
    </location>
</feature>
<feature type="compositionally biased region" description="Low complexity" evidence="6">
    <location>
        <begin position="474"/>
        <end position="499"/>
    </location>
</feature>
<dbReference type="EMBL" id="JAGTJR010000020">
    <property type="protein sequence ID" value="KAH7044476.1"/>
    <property type="molecule type" value="Genomic_DNA"/>
</dbReference>
<dbReference type="InterPro" id="IPR052337">
    <property type="entry name" value="SAT4-like"/>
</dbReference>
<reference evidence="9 10" key="1">
    <citation type="journal article" date="2021" name="Nat. Commun.">
        <title>Genetic determinants of endophytism in the Arabidopsis root mycobiome.</title>
        <authorList>
            <person name="Mesny F."/>
            <person name="Miyauchi S."/>
            <person name="Thiergart T."/>
            <person name="Pickel B."/>
            <person name="Atanasova L."/>
            <person name="Karlsson M."/>
            <person name="Huettel B."/>
            <person name="Barry K.W."/>
            <person name="Haridas S."/>
            <person name="Chen C."/>
            <person name="Bauer D."/>
            <person name="Andreopoulos W."/>
            <person name="Pangilinan J."/>
            <person name="LaButti K."/>
            <person name="Riley R."/>
            <person name="Lipzen A."/>
            <person name="Clum A."/>
            <person name="Drula E."/>
            <person name="Henrissat B."/>
            <person name="Kohler A."/>
            <person name="Grigoriev I.V."/>
            <person name="Martin F.M."/>
            <person name="Hacquard S."/>
        </authorList>
    </citation>
    <scope>NUCLEOTIDE SEQUENCE [LARGE SCALE GENOMIC DNA]</scope>
    <source>
        <strain evidence="9 10">MPI-SDFR-AT-0080</strain>
    </source>
</reference>
<keyword evidence="4 7" id="KW-0472">Membrane</keyword>
<evidence type="ECO:0000256" key="2">
    <source>
        <dbReference type="ARBA" id="ARBA00022692"/>
    </source>
</evidence>
<protein>
    <recommendedName>
        <fullName evidence="8">Rhodopsin domain-containing protein</fullName>
    </recommendedName>
</protein>
<feature type="compositionally biased region" description="Polar residues" evidence="6">
    <location>
        <begin position="410"/>
        <end position="419"/>
    </location>
</feature>
<comment type="caution">
    <text evidence="9">The sequence shown here is derived from an EMBL/GenBank/DDBJ whole genome shotgun (WGS) entry which is preliminary data.</text>
</comment>
<feature type="transmembrane region" description="Helical" evidence="7">
    <location>
        <begin position="49"/>
        <end position="74"/>
    </location>
</feature>
<accession>A0ABQ8G4C0</accession>
<evidence type="ECO:0000256" key="4">
    <source>
        <dbReference type="ARBA" id="ARBA00023136"/>
    </source>
</evidence>
<feature type="region of interest" description="Disordered" evidence="6">
    <location>
        <begin position="280"/>
        <end position="366"/>
    </location>
</feature>
<evidence type="ECO:0000313" key="10">
    <source>
        <dbReference type="Proteomes" id="UP000774617"/>
    </source>
</evidence>
<gene>
    <name evidence="9" type="ORF">B0J12DRAFT_180284</name>
</gene>
<keyword evidence="10" id="KW-1185">Reference proteome</keyword>
<evidence type="ECO:0000256" key="6">
    <source>
        <dbReference type="SAM" id="MobiDB-lite"/>
    </source>
</evidence>
<feature type="compositionally biased region" description="Acidic residues" evidence="6">
    <location>
        <begin position="502"/>
        <end position="518"/>
    </location>
</feature>